<proteinExistence type="predicted"/>
<dbReference type="SUPFAM" id="SSF89550">
    <property type="entry name" value="PHP domain-like"/>
    <property type="match status" value="1"/>
</dbReference>
<gene>
    <name evidence="1" type="ORF">FK85_21170</name>
</gene>
<protein>
    <submittedName>
        <fullName evidence="1">Metal-dependent phosphoesterase</fullName>
    </submittedName>
</protein>
<reference evidence="1 2" key="1">
    <citation type="journal article" date="2015" name="Genome Announc.">
        <title>Draft genome sequence of a Halorubrum H3 strain isolated from the burlinskoye salt lake (Altai Krai, Russia).</title>
        <authorList>
            <person name="Rozanov A.S."/>
            <person name="Bryanskaya A.V."/>
            <person name="Malup T.K."/>
            <person name="Kotenko A.V."/>
            <person name="Peltek S.E."/>
        </authorList>
    </citation>
    <scope>NUCLEOTIDE SEQUENCE [LARGE SCALE GENOMIC DNA]</scope>
    <source>
        <strain evidence="1 2">H3</strain>
    </source>
</reference>
<dbReference type="OrthoDB" id="190669at2157"/>
<keyword evidence="2" id="KW-1185">Reference proteome</keyword>
<comment type="caution">
    <text evidence="1">The sequence shown here is derived from an EMBL/GenBank/DDBJ whole genome shotgun (WGS) entry which is preliminary data.</text>
</comment>
<dbReference type="Gene3D" id="3.20.20.140">
    <property type="entry name" value="Metal-dependent hydrolases"/>
    <property type="match status" value="1"/>
</dbReference>
<dbReference type="Pfam" id="PF13263">
    <property type="entry name" value="PHP_C"/>
    <property type="match status" value="1"/>
</dbReference>
<name>A0A081EW67_9EURY</name>
<accession>A0A081EW67</accession>
<dbReference type="RefSeq" id="WP_050025436.1">
    <property type="nucleotide sequence ID" value="NZ_JNFH02000044.1"/>
</dbReference>
<dbReference type="AlphaFoldDB" id="A0A081EW67"/>
<dbReference type="InterPro" id="IPR016195">
    <property type="entry name" value="Pol/histidinol_Pase-like"/>
</dbReference>
<dbReference type="EMBL" id="JNFH02000044">
    <property type="protein sequence ID" value="KDS91655.1"/>
    <property type="molecule type" value="Genomic_DNA"/>
</dbReference>
<organism evidence="1 2">
    <name type="scientific">Halorubrum saccharovorum</name>
    <dbReference type="NCBI Taxonomy" id="2248"/>
    <lineage>
        <taxon>Archaea</taxon>
        <taxon>Methanobacteriati</taxon>
        <taxon>Methanobacteriota</taxon>
        <taxon>Stenosarchaea group</taxon>
        <taxon>Halobacteria</taxon>
        <taxon>Halobacteriales</taxon>
        <taxon>Haloferacaceae</taxon>
        <taxon>Halorubrum</taxon>
    </lineage>
</organism>
<sequence>MLGDEERPPVTGSRTRVDAHVKVLDDDVVALAKDRGIDALVYAPHFTRLPTIRARAARFSDDDLTVVPAREVFTGDWGNRRHILVLGLDEPVPDYITFEAAMAEADRQDAAVLAPHPSFATISLTRPEIAAHDARIDAVETYNTKLLPHQNARTRRIAEATDQPGFGSSYAHLPGTVGEAWTEFDGDLDGVDAVVEAFREARPRTVVHRGGAAHQLRGLVEFAHLAYENTWEKLDRQFLSGDEPTLPSNVAYEGRFNDVSVYSGTLSDYRPN</sequence>
<evidence type="ECO:0000313" key="1">
    <source>
        <dbReference type="EMBL" id="KDS91655.1"/>
    </source>
</evidence>
<evidence type="ECO:0000313" key="2">
    <source>
        <dbReference type="Proteomes" id="UP000053331"/>
    </source>
</evidence>
<dbReference type="Proteomes" id="UP000053331">
    <property type="component" value="Unassembled WGS sequence"/>
</dbReference>